<accession>A0A1X7HJ44</accession>
<evidence type="ECO:0000256" key="2">
    <source>
        <dbReference type="ARBA" id="ARBA00022748"/>
    </source>
</evidence>
<keyword evidence="8" id="KW-1185">Reference proteome</keyword>
<dbReference type="GO" id="GO:0016491">
    <property type="term" value="F:oxidoreductase activity"/>
    <property type="evidence" value="ECO:0007669"/>
    <property type="project" value="InterPro"/>
</dbReference>
<dbReference type="STRING" id="1313296.SAMN05661091_3767"/>
<dbReference type="SUPFAM" id="SSF52833">
    <property type="entry name" value="Thioredoxin-like"/>
    <property type="match status" value="1"/>
</dbReference>
<dbReference type="Proteomes" id="UP000192940">
    <property type="component" value="Chromosome I"/>
</dbReference>
<gene>
    <name evidence="7" type="ORF">SAMN05661091_3767</name>
</gene>
<keyword evidence="3" id="KW-0735">Signal-anchor</keyword>
<evidence type="ECO:0000259" key="6">
    <source>
        <dbReference type="PROSITE" id="PS51352"/>
    </source>
</evidence>
<evidence type="ECO:0000256" key="4">
    <source>
        <dbReference type="ARBA" id="ARBA00023157"/>
    </source>
</evidence>
<protein>
    <submittedName>
        <fullName evidence="7">Peroxiredoxin</fullName>
    </submittedName>
</protein>
<dbReference type="CDD" id="cd02966">
    <property type="entry name" value="TlpA_like_family"/>
    <property type="match status" value="1"/>
</dbReference>
<proteinExistence type="predicted"/>
<dbReference type="RefSeq" id="WP_208914581.1">
    <property type="nucleotide sequence ID" value="NZ_LT840184.1"/>
</dbReference>
<keyword evidence="3" id="KW-0812">Transmembrane</keyword>
<dbReference type="InterPro" id="IPR013766">
    <property type="entry name" value="Thioredoxin_domain"/>
</dbReference>
<dbReference type="EMBL" id="LT840184">
    <property type="protein sequence ID" value="SMF87519.1"/>
    <property type="molecule type" value="Genomic_DNA"/>
</dbReference>
<evidence type="ECO:0000256" key="5">
    <source>
        <dbReference type="ARBA" id="ARBA00023284"/>
    </source>
</evidence>
<dbReference type="PROSITE" id="PS51352">
    <property type="entry name" value="THIOREDOXIN_2"/>
    <property type="match status" value="1"/>
</dbReference>
<dbReference type="InterPro" id="IPR000866">
    <property type="entry name" value="AhpC/TSA"/>
</dbReference>
<sequence length="175" mass="19055">MGESKKTVQIIILLVIVLLGAYAVATVVMGNDGIPKEGDKAPNFQLLGLDGKVHTLKDYDGKAKVINFWGTYCPPCVREMPALQAQREKWLSEGVEVIGINAGEDKMTVENFVNQTGVKFPILMDPNREAVGDYKVGAMPATYFVSSKGVIVNITIGELDLSTLDKQIEQLVNAK</sequence>
<evidence type="ECO:0000256" key="3">
    <source>
        <dbReference type="ARBA" id="ARBA00022968"/>
    </source>
</evidence>
<dbReference type="GO" id="GO:0017004">
    <property type="term" value="P:cytochrome complex assembly"/>
    <property type="evidence" value="ECO:0007669"/>
    <property type="project" value="UniProtKB-KW"/>
</dbReference>
<keyword evidence="4" id="KW-1015">Disulfide bond</keyword>
<evidence type="ECO:0000313" key="8">
    <source>
        <dbReference type="Proteomes" id="UP000192940"/>
    </source>
</evidence>
<evidence type="ECO:0000313" key="7">
    <source>
        <dbReference type="EMBL" id="SMF87519.1"/>
    </source>
</evidence>
<dbReference type="GO" id="GO:0016209">
    <property type="term" value="F:antioxidant activity"/>
    <property type="evidence" value="ECO:0007669"/>
    <property type="project" value="InterPro"/>
</dbReference>
<keyword evidence="2" id="KW-0201">Cytochrome c-type biogenesis</keyword>
<dbReference type="AlphaFoldDB" id="A0A1X7HJ44"/>
<dbReference type="PANTHER" id="PTHR42852:SF6">
    <property type="entry name" value="THIOL:DISULFIDE INTERCHANGE PROTEIN DSBE"/>
    <property type="match status" value="1"/>
</dbReference>
<dbReference type="InterPro" id="IPR050553">
    <property type="entry name" value="Thioredoxin_ResA/DsbE_sf"/>
</dbReference>
<dbReference type="GO" id="GO:0030313">
    <property type="term" value="C:cell envelope"/>
    <property type="evidence" value="ECO:0007669"/>
    <property type="project" value="UniProtKB-SubCell"/>
</dbReference>
<evidence type="ECO:0000256" key="1">
    <source>
        <dbReference type="ARBA" id="ARBA00004196"/>
    </source>
</evidence>
<dbReference type="Gene3D" id="3.40.30.10">
    <property type="entry name" value="Glutaredoxin"/>
    <property type="match status" value="1"/>
</dbReference>
<dbReference type="Pfam" id="PF00578">
    <property type="entry name" value="AhpC-TSA"/>
    <property type="match status" value="1"/>
</dbReference>
<reference evidence="7 8" key="1">
    <citation type="submission" date="2017-04" db="EMBL/GenBank/DDBJ databases">
        <authorList>
            <person name="Afonso C.L."/>
            <person name="Miller P.J."/>
            <person name="Scott M.A."/>
            <person name="Spackman E."/>
            <person name="Goraichik I."/>
            <person name="Dimitrov K.M."/>
            <person name="Suarez D.L."/>
            <person name="Swayne D.E."/>
        </authorList>
    </citation>
    <scope>NUCLEOTIDE SEQUENCE [LARGE SCALE GENOMIC DNA]</scope>
    <source>
        <strain evidence="7 8">N3/975</strain>
    </source>
</reference>
<keyword evidence="5" id="KW-0676">Redox-active center</keyword>
<dbReference type="PROSITE" id="PS00194">
    <property type="entry name" value="THIOREDOXIN_1"/>
    <property type="match status" value="1"/>
</dbReference>
<dbReference type="InterPro" id="IPR017937">
    <property type="entry name" value="Thioredoxin_CS"/>
</dbReference>
<organism evidence="7 8">
    <name type="scientific">Paenibacillus uliginis N3/975</name>
    <dbReference type="NCBI Taxonomy" id="1313296"/>
    <lineage>
        <taxon>Bacteria</taxon>
        <taxon>Bacillati</taxon>
        <taxon>Bacillota</taxon>
        <taxon>Bacilli</taxon>
        <taxon>Bacillales</taxon>
        <taxon>Paenibacillaceae</taxon>
        <taxon>Paenibacillus</taxon>
    </lineage>
</organism>
<comment type="subcellular location">
    <subcellularLocation>
        <location evidence="1">Cell envelope</location>
    </subcellularLocation>
</comment>
<name>A0A1X7HJ44_9BACL</name>
<dbReference type="PANTHER" id="PTHR42852">
    <property type="entry name" value="THIOL:DISULFIDE INTERCHANGE PROTEIN DSBE"/>
    <property type="match status" value="1"/>
</dbReference>
<dbReference type="InterPro" id="IPR036249">
    <property type="entry name" value="Thioredoxin-like_sf"/>
</dbReference>
<feature type="domain" description="Thioredoxin" evidence="6">
    <location>
        <begin position="35"/>
        <end position="173"/>
    </location>
</feature>